<keyword evidence="1" id="KW-0732">Signal</keyword>
<accession>A0A5B8VB97</accession>
<dbReference type="OrthoDB" id="673130at2"/>
<evidence type="ECO:0000313" key="3">
    <source>
        <dbReference type="Proteomes" id="UP000321533"/>
    </source>
</evidence>
<proteinExistence type="predicted"/>
<dbReference type="RefSeq" id="WP_147189375.1">
    <property type="nucleotide sequence ID" value="NZ_CP042435.1"/>
</dbReference>
<feature type="signal peptide" evidence="1">
    <location>
        <begin position="1"/>
        <end position="20"/>
    </location>
</feature>
<gene>
    <name evidence="2" type="ORF">FRZ67_09790</name>
</gene>
<organism evidence="2 3">
    <name type="scientific">Panacibacter ginsenosidivorans</name>
    <dbReference type="NCBI Taxonomy" id="1813871"/>
    <lineage>
        <taxon>Bacteria</taxon>
        <taxon>Pseudomonadati</taxon>
        <taxon>Bacteroidota</taxon>
        <taxon>Chitinophagia</taxon>
        <taxon>Chitinophagales</taxon>
        <taxon>Chitinophagaceae</taxon>
        <taxon>Panacibacter</taxon>
    </lineage>
</organism>
<evidence type="ECO:0000256" key="1">
    <source>
        <dbReference type="SAM" id="SignalP"/>
    </source>
</evidence>
<dbReference type="EMBL" id="CP042435">
    <property type="protein sequence ID" value="QEC67568.1"/>
    <property type="molecule type" value="Genomic_DNA"/>
</dbReference>
<evidence type="ECO:0008006" key="4">
    <source>
        <dbReference type="Google" id="ProtNLM"/>
    </source>
</evidence>
<dbReference type="KEGG" id="pgin:FRZ67_09790"/>
<dbReference type="AlphaFoldDB" id="A0A5B8VB97"/>
<evidence type="ECO:0000313" key="2">
    <source>
        <dbReference type="EMBL" id="QEC67568.1"/>
    </source>
</evidence>
<dbReference type="Proteomes" id="UP000321533">
    <property type="component" value="Chromosome"/>
</dbReference>
<keyword evidence="3" id="KW-1185">Reference proteome</keyword>
<reference evidence="2 3" key="1">
    <citation type="journal article" date="2016" name="Int. J. Syst. Evol. Microbiol.">
        <title>Panacibacter ginsenosidivorans gen. nov., sp. nov., with ginsenoside converting activity isolated from soil of a ginseng field.</title>
        <authorList>
            <person name="Siddiqi M.Z."/>
            <person name="Muhammad Shafi S."/>
            <person name="Choi K.D."/>
            <person name="Im W.T."/>
        </authorList>
    </citation>
    <scope>NUCLEOTIDE SEQUENCE [LARGE SCALE GENOMIC DNA]</scope>
    <source>
        <strain evidence="2 3">Gsoil1550</strain>
    </source>
</reference>
<feature type="chain" id="PRO_5022685348" description="Lipocalin-like domain-containing protein" evidence="1">
    <location>
        <begin position="21"/>
        <end position="141"/>
    </location>
</feature>
<protein>
    <recommendedName>
        <fullName evidence="4">Lipocalin-like domain-containing protein</fullName>
    </recommendedName>
</protein>
<name>A0A5B8VB97_9BACT</name>
<sequence>MKKFFVLIIAFIATGLVSKAQCEGATKWTCTKMKVVDASGNTVHEKEENVIVEVGSKNIEVTPEDQQDHMTGAVSDYKCQWPEPGKNGKTIVKGEVTDAGGKLRHATITIEGINGKITITLEAPEETTKIVLDVKSYEAVK</sequence>